<reference evidence="1" key="1">
    <citation type="submission" date="2023-06" db="EMBL/GenBank/DDBJ databases">
        <authorList>
            <person name="DeJong R.J."/>
            <person name="Yoon E."/>
            <person name="Radersma M."/>
            <person name="Veenstra M."/>
            <person name="Churu J."/>
            <person name="Moleakunnel K."/>
            <person name="Weaver G."/>
            <person name="Hill E."/>
            <person name="Janvier A."/>
            <person name="Harlow L."/>
            <person name="Kramer C."/>
            <person name="Seinen K."/>
            <person name="Chen A."/>
            <person name="Minasian M."/>
            <person name="Doorn S."/>
            <person name="Dole C."/>
            <person name="Ramsey F."/>
            <person name="Nieze J."/>
            <person name="Baker A."/>
            <person name="Swierenga S."/>
            <person name="White A."/>
            <person name="Howland A."/>
            <person name="Ko C."/>
            <person name="Russell D.A."/>
            <person name="Jacobs-Sera D."/>
            <person name="Hatfull G.F."/>
        </authorList>
    </citation>
    <scope>NUCLEOTIDE SEQUENCE</scope>
</reference>
<name>A0ACD4UHA7_9CAUD</name>
<proteinExistence type="predicted"/>
<gene>
    <name evidence="1" type="primary">96</name>
    <name evidence="1" type="ORF">SEA_REYNAULD_96</name>
</gene>
<sequence length="257" mass="27845">MTEIQINGHGVTDLEAKRWVLDNAPGTAAEIPDEVGITLAGYAAQAEVAEGSALEDLIEHRPVEIDRLRRAVRQVIESYEAAGANGARGIGWELREMGVLEHWIEQLAPAEPYVDPVRIGVTLRLSFDPEFLSDVLTTAIEGGINYWAHVSGIQAERDRFGNDLNASASIAEKECEGTDGTRPRHNITLQTIAVGLSMVLKQAREVRIADGADHTRSTLGYLERLAEYILAADAGMIDAGDADTIVQLGLFGEVKFG</sequence>
<keyword evidence="2" id="KW-1185">Reference proteome</keyword>
<dbReference type="EMBL" id="OR159659">
    <property type="protein sequence ID" value="WKW85548.1"/>
    <property type="molecule type" value="Genomic_DNA"/>
</dbReference>
<organism evidence="1 2">
    <name type="scientific">Rhodococcus phage Reynauld</name>
    <dbReference type="NCBI Taxonomy" id="3062845"/>
    <lineage>
        <taxon>Viruses</taxon>
        <taxon>Duplodnaviria</taxon>
        <taxon>Heunggongvirae</taxon>
        <taxon>Uroviricota</taxon>
        <taxon>Caudoviricetes</taxon>
        <taxon>Caudoviricetes incertae sedis</taxon>
        <taxon>Reynauldvirus</taxon>
        <taxon>Reynauldvirus reynauld</taxon>
    </lineage>
</organism>
<evidence type="ECO:0000313" key="2">
    <source>
        <dbReference type="Proteomes" id="UP001654496"/>
    </source>
</evidence>
<evidence type="ECO:0000313" key="1">
    <source>
        <dbReference type="EMBL" id="WKW85548.1"/>
    </source>
</evidence>
<dbReference type="Proteomes" id="UP001654496">
    <property type="component" value="Segment"/>
</dbReference>
<accession>A0ACD4UHA7</accession>
<protein>
    <submittedName>
        <fullName evidence="1">Uncharacterized protein</fullName>
    </submittedName>
</protein>